<dbReference type="Proteomes" id="UP000304382">
    <property type="component" value="Unassembled WGS sequence"/>
</dbReference>
<dbReference type="OrthoDB" id="132045at2157"/>
<dbReference type="AlphaFoldDB" id="A0A4C2EJ11"/>
<evidence type="ECO:0000313" key="3">
    <source>
        <dbReference type="Proteomes" id="UP000304382"/>
    </source>
</evidence>
<comment type="caution">
    <text evidence="2">The sequence shown here is derived from an EMBL/GenBank/DDBJ whole genome shotgun (WGS) entry which is preliminary data.</text>
</comment>
<gene>
    <name evidence="2" type="ORF">Harman_24090</name>
</gene>
<feature type="region of interest" description="Disordered" evidence="1">
    <location>
        <begin position="1"/>
        <end position="26"/>
    </location>
</feature>
<organism evidence="2 3">
    <name type="scientific">Haloarcula mannanilytica</name>
    <dbReference type="NCBI Taxonomy" id="2509225"/>
    <lineage>
        <taxon>Archaea</taxon>
        <taxon>Methanobacteriati</taxon>
        <taxon>Methanobacteriota</taxon>
        <taxon>Stenosarchaea group</taxon>
        <taxon>Halobacteria</taxon>
        <taxon>Halobacteriales</taxon>
        <taxon>Haloarculaceae</taxon>
        <taxon>Haloarcula</taxon>
    </lineage>
</organism>
<dbReference type="EMBL" id="BIXZ01000004">
    <property type="protein sequence ID" value="GCF14474.1"/>
    <property type="molecule type" value="Genomic_DNA"/>
</dbReference>
<sequence>MTEADLADLERTAAQVQWTPPSGTDREDQYCCFCRSGLSSGLQRLAADRDDVSLFTPSDLVPSGGTE</sequence>
<keyword evidence="3" id="KW-1185">Reference proteome</keyword>
<evidence type="ECO:0000313" key="2">
    <source>
        <dbReference type="EMBL" id="GCF14474.1"/>
    </source>
</evidence>
<evidence type="ECO:0000256" key="1">
    <source>
        <dbReference type="SAM" id="MobiDB-lite"/>
    </source>
</evidence>
<proteinExistence type="predicted"/>
<protein>
    <submittedName>
        <fullName evidence="2">Uncharacterized protein</fullName>
    </submittedName>
</protein>
<accession>A0A4C2EJ11</accession>
<reference evidence="2 3" key="1">
    <citation type="submission" date="2019-02" db="EMBL/GenBank/DDBJ databases">
        <title>Haloarcula mannanilyticum sp. nov., a mannan degrading haloarchaeon isolated from commercial salt.</title>
        <authorList>
            <person name="Enomoto S."/>
            <person name="Shimane Y."/>
            <person name="Kamekura M."/>
            <person name="Ito T."/>
            <person name="Moriya O."/>
            <person name="Ihara K."/>
            <person name="Takahashi-Ando N."/>
            <person name="Fukushima Y."/>
            <person name="Yoshida Y."/>
            <person name="Usama R."/>
            <person name="Takai K."/>
            <person name="Minegishi H."/>
        </authorList>
    </citation>
    <scope>NUCLEOTIDE SEQUENCE [LARGE SCALE GENOMIC DNA]</scope>
    <source>
        <strain evidence="2 3">MD130-1</strain>
    </source>
</reference>
<name>A0A4C2EJ11_9EURY</name>